<dbReference type="InterPro" id="IPR040980">
    <property type="entry name" value="SWI2_SNF2"/>
</dbReference>
<dbReference type="PANTHER" id="PTHR30195:SF15">
    <property type="entry name" value="TYPE I RESTRICTION ENZYME HINDI ENDONUCLEASE SUBUNIT"/>
    <property type="match status" value="1"/>
</dbReference>
<feature type="domain" description="Helicase ATP-binding" evidence="11">
    <location>
        <begin position="272"/>
        <end position="439"/>
    </location>
</feature>
<evidence type="ECO:0000256" key="7">
    <source>
        <dbReference type="ARBA" id="ARBA00022801"/>
    </source>
</evidence>
<comment type="similarity">
    <text evidence="2 10">Belongs to the HsdR family.</text>
</comment>
<comment type="function">
    <text evidence="10">Subunit R is required for both nuclease and ATPase activities, but not for modification.</text>
</comment>
<proteinExistence type="inferred from homology"/>
<evidence type="ECO:0000256" key="6">
    <source>
        <dbReference type="ARBA" id="ARBA00022759"/>
    </source>
</evidence>
<evidence type="ECO:0000313" key="13">
    <source>
        <dbReference type="Proteomes" id="UP000317369"/>
    </source>
</evidence>
<dbReference type="InterPro" id="IPR014001">
    <property type="entry name" value="Helicase_ATP-bd"/>
</dbReference>
<evidence type="ECO:0000259" key="11">
    <source>
        <dbReference type="PROSITE" id="PS51192"/>
    </source>
</evidence>
<dbReference type="Gene3D" id="3.40.50.300">
    <property type="entry name" value="P-loop containing nucleotide triphosphate hydrolases"/>
    <property type="match status" value="2"/>
</dbReference>
<dbReference type="SMART" id="SM00487">
    <property type="entry name" value="DEXDc"/>
    <property type="match status" value="1"/>
</dbReference>
<dbReference type="AlphaFoldDB" id="A0A517YPR5"/>
<dbReference type="Pfam" id="PF18766">
    <property type="entry name" value="SWI2_SNF2"/>
    <property type="match status" value="1"/>
</dbReference>
<dbReference type="SUPFAM" id="SSF52540">
    <property type="entry name" value="P-loop containing nucleoside triphosphate hydrolases"/>
    <property type="match status" value="1"/>
</dbReference>
<dbReference type="Proteomes" id="UP000317369">
    <property type="component" value="Chromosome"/>
</dbReference>
<evidence type="ECO:0000256" key="3">
    <source>
        <dbReference type="ARBA" id="ARBA00022722"/>
    </source>
</evidence>
<comment type="subunit">
    <text evidence="10">The type I restriction/modification system is composed of three polypeptides R, M and S.</text>
</comment>
<dbReference type="EC" id="3.1.21.3" evidence="10"/>
<dbReference type="Gene3D" id="3.90.1570.50">
    <property type="match status" value="1"/>
</dbReference>
<dbReference type="NCBIfam" id="TIGR00348">
    <property type="entry name" value="hsdR"/>
    <property type="match status" value="1"/>
</dbReference>
<organism evidence="12 13">
    <name type="scientific">Poriferisphaera corsica</name>
    <dbReference type="NCBI Taxonomy" id="2528020"/>
    <lineage>
        <taxon>Bacteria</taxon>
        <taxon>Pseudomonadati</taxon>
        <taxon>Planctomycetota</taxon>
        <taxon>Phycisphaerae</taxon>
        <taxon>Phycisphaerales</taxon>
        <taxon>Phycisphaeraceae</taxon>
        <taxon>Poriferisphaera</taxon>
    </lineage>
</organism>
<keyword evidence="13" id="KW-1185">Reference proteome</keyword>
<dbReference type="InterPro" id="IPR051268">
    <property type="entry name" value="Type-I_R_enzyme_R_subunit"/>
</dbReference>
<evidence type="ECO:0000256" key="10">
    <source>
        <dbReference type="RuleBase" id="RU364115"/>
    </source>
</evidence>
<keyword evidence="8 10" id="KW-0067">ATP-binding</keyword>
<dbReference type="GO" id="GO:0009307">
    <property type="term" value="P:DNA restriction-modification system"/>
    <property type="evidence" value="ECO:0007669"/>
    <property type="project" value="UniProtKB-KW"/>
</dbReference>
<sequence>MTTIGQTHSVGQYEKQTQQQVIDYFVGELGYQYLGNWKDRENNSNIEEELLKGWLKKQGHSDTLIERAVQAIVQESAIGGSVKLYDANQRVYNLLRYSAQISPAAGEKHENVYLIDWKNPENNDFAIAEEVTIKGQEHTKRPDLVMYVNGIALGVIELKRSTVSVDEGIRQNLSNQKKEFIENFFSTIQLVMAGNWSEGMRYGVIQTPAKYFLDWKEEGELFDRKNRNLLQELSWVCSKQKLLEIIHDFVVFDAGIKKTCRPNQYFGVKAAQERVKQREGGIIWHTQGSGKSLTMVWLAKWLRDPQRTGSKGNRVLIITDRTELDEQIEKVFNGVNEHIYRTDSAKDLINKLNSTDEWLMCTLIHKFGKVRKDDDVEGFIGDIKRYLPKDFSPKGEMFVFVDECHRTQSGKLHGALKELLPNAMIIGFTGTPLLKKDKAKSIEVFGSHIHTYKYDQAVEDKVVLDLRYEARNIDQNLGSKDKIDIWFKSKTKGLSDWAKAQLKQRWGTMQKLLSSKERLQQIVLDILFDMETKDRLKSGHGNALLVVDSIYQACRVYQMFQETELKDKCAIVSSYDPNVSDINKEETGEGKTEQQLKYDVYRKMIANYYEIKENKVASKVSEFEKDVKKKFIEQPAQMKLLIVVDKLLTGFDAPPATYLYIDKKMQDHGLFQAICRVNRLDSDDKEYGYVVDYKDLFKSLQTAITDYTGEAFGDFDAEDVKGLLNDRIVEGNRKLEEARESIKALCEPVLPPKDTEAYLAYFCFDEDSDVPDRVHAIKHCEQKRVLLYQLTGKLLRAYAELANDMDQAGYTPEEVEQIKQEIAHYEQVRKEVKLASCDYIDMKIYEPAMRHLLDSYVSASESKVLSTLDDMTLVDLIVERGEAFVDDMPKGTQSSEKAMAETIENNVRRVIIDEAEVNPAYYERMSKLLDELILKRKQQAISYEKYLKQIVDLTKKVVKPDGKKNYPKSLKTSALRNLYDNLGQDEELAIKVDCAVRKKIKADFRNNPVKRKRVQAAVHKVLEHDKALAEKIFQLVLSQRDY</sequence>
<accession>A0A517YPR5</accession>
<evidence type="ECO:0000256" key="5">
    <source>
        <dbReference type="ARBA" id="ARBA00022747"/>
    </source>
</evidence>
<dbReference type="GO" id="GO:0009035">
    <property type="term" value="F:type I site-specific deoxyribonuclease activity"/>
    <property type="evidence" value="ECO:0007669"/>
    <property type="project" value="UniProtKB-EC"/>
</dbReference>
<dbReference type="RefSeq" id="WP_145073382.1">
    <property type="nucleotide sequence ID" value="NZ_CP036425.1"/>
</dbReference>
<dbReference type="PANTHER" id="PTHR30195">
    <property type="entry name" value="TYPE I SITE-SPECIFIC DEOXYRIBONUCLEASE PROTEIN SUBUNIT M AND R"/>
    <property type="match status" value="1"/>
</dbReference>
<keyword evidence="5 10" id="KW-0680">Restriction system</keyword>
<name>A0A517YPR5_9BACT</name>
<reference evidence="12 13" key="1">
    <citation type="submission" date="2019-02" db="EMBL/GenBank/DDBJ databases">
        <title>Deep-cultivation of Planctomycetes and their phenomic and genomic characterization uncovers novel biology.</title>
        <authorList>
            <person name="Wiegand S."/>
            <person name="Jogler M."/>
            <person name="Boedeker C."/>
            <person name="Pinto D."/>
            <person name="Vollmers J."/>
            <person name="Rivas-Marin E."/>
            <person name="Kohn T."/>
            <person name="Peeters S.H."/>
            <person name="Heuer A."/>
            <person name="Rast P."/>
            <person name="Oberbeckmann S."/>
            <person name="Bunk B."/>
            <person name="Jeske O."/>
            <person name="Meyerdierks A."/>
            <person name="Storesund J.E."/>
            <person name="Kallscheuer N."/>
            <person name="Luecker S."/>
            <person name="Lage O.M."/>
            <person name="Pohl T."/>
            <person name="Merkel B.J."/>
            <person name="Hornburger P."/>
            <person name="Mueller R.-W."/>
            <person name="Bruemmer F."/>
            <person name="Labrenz M."/>
            <person name="Spormann A.M."/>
            <person name="Op den Camp H."/>
            <person name="Overmann J."/>
            <person name="Amann R."/>
            <person name="Jetten M.S.M."/>
            <person name="Mascher T."/>
            <person name="Medema M.H."/>
            <person name="Devos D.P."/>
            <person name="Kaster A.-K."/>
            <person name="Ovreas L."/>
            <person name="Rohde M."/>
            <person name="Galperin M.Y."/>
            <person name="Jogler C."/>
        </authorList>
    </citation>
    <scope>NUCLEOTIDE SEQUENCE [LARGE SCALE GENOMIC DNA]</scope>
    <source>
        <strain evidence="12 13">KS4</strain>
    </source>
</reference>
<dbReference type="REBASE" id="356389">
    <property type="entry name" value="PbaKS4ORF2370P"/>
</dbReference>
<dbReference type="PROSITE" id="PS51192">
    <property type="entry name" value="HELICASE_ATP_BIND_1"/>
    <property type="match status" value="1"/>
</dbReference>
<evidence type="ECO:0000313" key="12">
    <source>
        <dbReference type="EMBL" id="QDU32206.1"/>
    </source>
</evidence>
<evidence type="ECO:0000256" key="9">
    <source>
        <dbReference type="ARBA" id="ARBA00023125"/>
    </source>
</evidence>
<dbReference type="OrthoDB" id="9758243at2"/>
<evidence type="ECO:0000256" key="2">
    <source>
        <dbReference type="ARBA" id="ARBA00008598"/>
    </source>
</evidence>
<dbReference type="InterPro" id="IPR055180">
    <property type="entry name" value="HsdR_RecA-like_helicase_dom_2"/>
</dbReference>
<dbReference type="GO" id="GO:0005524">
    <property type="term" value="F:ATP binding"/>
    <property type="evidence" value="ECO:0007669"/>
    <property type="project" value="UniProtKB-KW"/>
</dbReference>
<dbReference type="InterPro" id="IPR004473">
    <property type="entry name" value="Restrct_endonuc_typeI_HsdR"/>
</dbReference>
<dbReference type="CDD" id="cd18800">
    <property type="entry name" value="SF2_C_EcoR124I-like"/>
    <property type="match status" value="1"/>
</dbReference>
<keyword evidence="3" id="KW-0540">Nuclease</keyword>
<evidence type="ECO:0000256" key="4">
    <source>
        <dbReference type="ARBA" id="ARBA00022741"/>
    </source>
</evidence>
<gene>
    <name evidence="12" type="primary">hsdR</name>
    <name evidence="12" type="ORF">KS4_02350</name>
</gene>
<keyword evidence="7 10" id="KW-0378">Hydrolase</keyword>
<keyword evidence="4 10" id="KW-0547">Nucleotide-binding</keyword>
<comment type="catalytic activity">
    <reaction evidence="1 10">
        <text>Endonucleolytic cleavage of DNA to give random double-stranded fragments with terminal 5'-phosphates, ATP is simultaneously hydrolyzed.</text>
        <dbReference type="EC" id="3.1.21.3"/>
    </reaction>
</comment>
<keyword evidence="6" id="KW-0255">Endonuclease</keyword>
<evidence type="ECO:0000256" key="8">
    <source>
        <dbReference type="ARBA" id="ARBA00022840"/>
    </source>
</evidence>
<protein>
    <recommendedName>
        <fullName evidence="10">Type I restriction enzyme endonuclease subunit</fullName>
        <shortName evidence="10">R protein</shortName>
        <ecNumber evidence="10">3.1.21.3</ecNumber>
    </recommendedName>
</protein>
<dbReference type="CDD" id="cd22332">
    <property type="entry name" value="HsdR_N"/>
    <property type="match status" value="1"/>
</dbReference>
<keyword evidence="9 10" id="KW-0238">DNA-binding</keyword>
<dbReference type="KEGG" id="pcor:KS4_02350"/>
<dbReference type="Pfam" id="PF22679">
    <property type="entry name" value="T1R_D3-like"/>
    <property type="match status" value="1"/>
</dbReference>
<dbReference type="InterPro" id="IPR027417">
    <property type="entry name" value="P-loop_NTPase"/>
</dbReference>
<dbReference type="Pfam" id="PF04313">
    <property type="entry name" value="HSDR_N"/>
    <property type="match status" value="1"/>
</dbReference>
<dbReference type="InterPro" id="IPR007409">
    <property type="entry name" value="Restrct_endonuc_type1_HsdR_N"/>
</dbReference>
<dbReference type="EMBL" id="CP036425">
    <property type="protein sequence ID" value="QDU32206.1"/>
    <property type="molecule type" value="Genomic_DNA"/>
</dbReference>
<dbReference type="CDD" id="cd18030">
    <property type="entry name" value="DEXHc_RE_I_HsdR"/>
    <property type="match status" value="1"/>
</dbReference>
<dbReference type="GO" id="GO:0003677">
    <property type="term" value="F:DNA binding"/>
    <property type="evidence" value="ECO:0007669"/>
    <property type="project" value="UniProtKB-KW"/>
</dbReference>
<evidence type="ECO:0000256" key="1">
    <source>
        <dbReference type="ARBA" id="ARBA00000851"/>
    </source>
</evidence>